<dbReference type="Gene3D" id="3.40.50.970">
    <property type="match status" value="2"/>
</dbReference>
<feature type="site" description="Important for catalytic activity" evidence="11">
    <location>
        <position position="31"/>
    </location>
</feature>
<feature type="binding site" evidence="12">
    <location>
        <position position="750"/>
    </location>
    <ligand>
        <name>[4Fe-4S] cluster</name>
        <dbReference type="ChEBI" id="CHEBI:49883"/>
        <label>2</label>
    </ligand>
</feature>
<dbReference type="InterPro" id="IPR037112">
    <property type="entry name" value="Pyrv-flavodox_OxR_EKR_sf"/>
</dbReference>
<dbReference type="GO" id="GO:0019164">
    <property type="term" value="F:pyruvate synthase activity"/>
    <property type="evidence" value="ECO:0007669"/>
    <property type="project" value="UniProtKB-EC"/>
</dbReference>
<dbReference type="GO" id="GO:0006979">
    <property type="term" value="P:response to oxidative stress"/>
    <property type="evidence" value="ECO:0007669"/>
    <property type="project" value="TreeGrafter"/>
</dbReference>
<keyword evidence="7 12" id="KW-0408">Iron</keyword>
<dbReference type="GO" id="GO:0030976">
    <property type="term" value="F:thiamine pyrophosphate binding"/>
    <property type="evidence" value="ECO:0007669"/>
    <property type="project" value="InterPro"/>
</dbReference>
<dbReference type="InterPro" id="IPR009014">
    <property type="entry name" value="Transketo_C/PFOR_II"/>
</dbReference>
<dbReference type="InterPro" id="IPR029061">
    <property type="entry name" value="THDP-binding"/>
</dbReference>
<feature type="domain" description="4Fe-4S ferredoxin-type" evidence="13">
    <location>
        <begin position="739"/>
        <end position="772"/>
    </location>
</feature>
<dbReference type="InterPro" id="IPR033412">
    <property type="entry name" value="PFOR_II"/>
</dbReference>
<keyword evidence="6 9" id="KW-0560">Oxidoreductase</keyword>
<dbReference type="Pfam" id="PF17147">
    <property type="entry name" value="PFOR_II"/>
    <property type="match status" value="1"/>
</dbReference>
<feature type="binding site" evidence="10">
    <location>
        <begin position="976"/>
        <end position="979"/>
    </location>
    <ligand>
        <name>thiamine diphosphate</name>
        <dbReference type="ChEBI" id="CHEBI:58937"/>
    </ligand>
</feature>
<dbReference type="Gene3D" id="3.30.70.20">
    <property type="match status" value="1"/>
</dbReference>
<dbReference type="SUPFAM" id="SSF52922">
    <property type="entry name" value="TK C-terminal domain-like"/>
    <property type="match status" value="1"/>
</dbReference>
<comment type="catalytic activity">
    <reaction evidence="9">
        <text>2 oxidized [2Fe-2S]-[ferredoxin] + pyruvate + CoA = 2 reduced [2Fe-2S]-[ferredoxin] + acetyl-CoA + CO2 + H(+)</text>
        <dbReference type="Rhea" id="RHEA:12765"/>
        <dbReference type="Rhea" id="RHEA-COMP:10000"/>
        <dbReference type="Rhea" id="RHEA-COMP:10001"/>
        <dbReference type="ChEBI" id="CHEBI:15361"/>
        <dbReference type="ChEBI" id="CHEBI:15378"/>
        <dbReference type="ChEBI" id="CHEBI:16526"/>
        <dbReference type="ChEBI" id="CHEBI:33737"/>
        <dbReference type="ChEBI" id="CHEBI:33738"/>
        <dbReference type="ChEBI" id="CHEBI:57287"/>
        <dbReference type="ChEBI" id="CHEBI:57288"/>
        <dbReference type="EC" id="1.2.7.1"/>
    </reaction>
</comment>
<gene>
    <name evidence="14" type="ORF">SAMN02745823_00909</name>
</gene>
<feature type="binding site" evidence="12">
    <location>
        <position position="1085"/>
    </location>
    <ligand>
        <name>[4Fe-4S] cluster</name>
        <dbReference type="ChEBI" id="CHEBI:49883"/>
        <label>3</label>
    </ligand>
</feature>
<evidence type="ECO:0000256" key="3">
    <source>
        <dbReference type="ARBA" id="ARBA00022485"/>
    </source>
</evidence>
<dbReference type="STRING" id="1123282.SAMN02745823_00909"/>
<evidence type="ECO:0000313" key="15">
    <source>
        <dbReference type="Proteomes" id="UP000183995"/>
    </source>
</evidence>
<dbReference type="GO" id="GO:0051539">
    <property type="term" value="F:4 iron, 4 sulfur cluster binding"/>
    <property type="evidence" value="ECO:0007669"/>
    <property type="project" value="UniProtKB-KW"/>
</dbReference>
<dbReference type="SUPFAM" id="SSF53323">
    <property type="entry name" value="Pyruvate-ferredoxin oxidoreductase, PFOR, domain III"/>
    <property type="match status" value="1"/>
</dbReference>
<feature type="binding site" evidence="12">
    <location>
        <position position="753"/>
    </location>
    <ligand>
        <name>[4Fe-4S] cluster</name>
        <dbReference type="ChEBI" id="CHEBI:49883"/>
        <label>2</label>
    </ligand>
</feature>
<dbReference type="PROSITE" id="PS51379">
    <property type="entry name" value="4FE4S_FER_2"/>
    <property type="match status" value="2"/>
</dbReference>
<feature type="binding site" evidence="10">
    <location>
        <position position="114"/>
    </location>
    <ligand>
        <name>pyruvate</name>
        <dbReference type="ChEBI" id="CHEBI:15361"/>
    </ligand>
</feature>
<dbReference type="Pfam" id="PF01558">
    <property type="entry name" value="POR"/>
    <property type="match status" value="1"/>
</dbReference>
<dbReference type="Pfam" id="PF02775">
    <property type="entry name" value="TPP_enzyme_C"/>
    <property type="match status" value="1"/>
</dbReference>
<feature type="binding site" evidence="10">
    <location>
        <position position="31"/>
    </location>
    <ligand>
        <name>pyruvate</name>
        <dbReference type="ChEBI" id="CHEBI:15361"/>
    </ligand>
</feature>
<dbReference type="AlphaFoldDB" id="A0A1M5VMG4"/>
<dbReference type="CDD" id="cd03377">
    <property type="entry name" value="TPP_PFOR_PNO"/>
    <property type="match status" value="1"/>
</dbReference>
<feature type="binding site" evidence="10">
    <location>
        <position position="823"/>
    </location>
    <ligand>
        <name>thiamine diphosphate</name>
        <dbReference type="ChEBI" id="CHEBI:58937"/>
    </ligand>
</feature>
<dbReference type="FunFam" id="3.40.50.970:FF:000041">
    <property type="entry name" value="Pyruvate:ferredoxin (Flavodoxin) oxidoreductase"/>
    <property type="match status" value="1"/>
</dbReference>
<feature type="binding site" evidence="12">
    <location>
        <position position="846"/>
    </location>
    <ligand>
        <name>[4Fe-4S] cluster</name>
        <dbReference type="ChEBI" id="CHEBI:49883"/>
        <label>3</label>
    </ligand>
</feature>
<name>A0A1M5VMG4_9FIRM</name>
<evidence type="ECO:0000313" key="14">
    <source>
        <dbReference type="EMBL" id="SHH76442.1"/>
    </source>
</evidence>
<dbReference type="FunFam" id="3.40.920.10:FF:000001">
    <property type="entry name" value="Pyruvate:ferredoxin (Flavodoxin) oxidoreductase"/>
    <property type="match status" value="1"/>
</dbReference>
<dbReference type="EC" id="1.2.7.1" evidence="9"/>
<organism evidence="14 15">
    <name type="scientific">Sporobacter termitidis DSM 10068</name>
    <dbReference type="NCBI Taxonomy" id="1123282"/>
    <lineage>
        <taxon>Bacteria</taxon>
        <taxon>Bacillati</taxon>
        <taxon>Bacillota</taxon>
        <taxon>Clostridia</taxon>
        <taxon>Eubacteriales</taxon>
        <taxon>Oscillospiraceae</taxon>
        <taxon>Sporobacter</taxon>
    </lineage>
</organism>
<dbReference type="Proteomes" id="UP000183995">
    <property type="component" value="Unassembled WGS sequence"/>
</dbReference>
<feature type="binding site" evidence="10">
    <location>
        <begin position="1005"/>
        <end position="1010"/>
    </location>
    <ligand>
        <name>thiamine diphosphate</name>
        <dbReference type="ChEBI" id="CHEBI:58937"/>
    </ligand>
</feature>
<evidence type="ECO:0000256" key="2">
    <source>
        <dbReference type="ARBA" id="ARBA00022448"/>
    </source>
</evidence>
<dbReference type="InterPro" id="IPR019752">
    <property type="entry name" value="Pyrv/ketoisovalerate_OxRed_cat"/>
</dbReference>
<feature type="site" description="Important for catalytic activity" evidence="11">
    <location>
        <position position="64"/>
    </location>
</feature>
<keyword evidence="4 12" id="KW-0479">Metal-binding</keyword>
<dbReference type="FunFam" id="3.40.50.970:FF:000012">
    <property type="entry name" value="Pyruvate:ferredoxin (Flavodoxin) oxidoreductase"/>
    <property type="match status" value="1"/>
</dbReference>
<evidence type="ECO:0000256" key="8">
    <source>
        <dbReference type="ARBA" id="ARBA00023014"/>
    </source>
</evidence>
<feature type="binding site" evidence="12">
    <location>
        <position position="704"/>
    </location>
    <ligand>
        <name>[4Fe-4S] cluster</name>
        <dbReference type="ChEBI" id="CHEBI:49883"/>
        <label>2</label>
    </ligand>
</feature>
<keyword evidence="2 9" id="KW-0813">Transport</keyword>
<evidence type="ECO:0000256" key="10">
    <source>
        <dbReference type="PIRSR" id="PIRSR000159-1"/>
    </source>
</evidence>
<evidence type="ECO:0000256" key="12">
    <source>
        <dbReference type="PIRSR" id="PIRSR000159-50"/>
    </source>
</evidence>
<dbReference type="Pfam" id="PF01855">
    <property type="entry name" value="POR_N"/>
    <property type="match status" value="1"/>
</dbReference>
<dbReference type="CDD" id="cd07034">
    <property type="entry name" value="TPP_PYR_PFOR_IOR-alpha_like"/>
    <property type="match status" value="1"/>
</dbReference>
<dbReference type="Gene3D" id="3.40.50.920">
    <property type="match status" value="1"/>
</dbReference>
<evidence type="ECO:0000256" key="5">
    <source>
        <dbReference type="ARBA" id="ARBA00022982"/>
    </source>
</evidence>
<dbReference type="InterPro" id="IPR050722">
    <property type="entry name" value="Pyruvate:ferred/Flavod_OxRd"/>
</dbReference>
<dbReference type="PANTHER" id="PTHR32154:SF0">
    <property type="entry name" value="PYRUVATE-FLAVODOXIN OXIDOREDUCTASE-RELATED"/>
    <property type="match status" value="1"/>
</dbReference>
<evidence type="ECO:0000256" key="1">
    <source>
        <dbReference type="ARBA" id="ARBA00009032"/>
    </source>
</evidence>
<dbReference type="PROSITE" id="PS00198">
    <property type="entry name" value="4FE4S_FER_1"/>
    <property type="match status" value="1"/>
</dbReference>
<dbReference type="InterPro" id="IPR019456">
    <property type="entry name" value="Pyrv-flavodox_OxRtase_EKR"/>
</dbReference>
<sequence>MARKLKTMDGNNAAAHVAYAFTDVAAIYPITPSSTMAEYVDKWSANGQKNIFGQPVKVLEMQSEAGAAGAVHGSIMSGALTSTFTASQGLLLMIPNMYKWAGEQMPAVIHVSARTVATHALSIFGDQGDVMACRQTGFAMLASSSPQEAMDLGAVAHLSAIRGSMPFMHFFDGFRTSHEMQKIEVWDYNDLAEMLDYDALNTFRRRANNPNHPVLRGSAQNGDIFFQAREAINGKYAALPDVVEGYMNTINKKLGTDYKLFNYYGAPDAKHVIVAMGSVCETAEEVVDYLNASGQKTGLVKVRLYRPFSVQHFLNTLPPTVETIGILDRTKEPGSVGEPLYLDVYSALCGKGITVVGGRYGLASKDTTPGAVIAAFRNIQGKNPKTNFTIGIEDDVTRLSLPITEEPDTTPKDIISCKFWGLGSDGTVGANKNSIKIIGDHTDLKAQAYFQYDSRKSGGVTISHLRFGKSPIKSTYYVSKANFVACHNPSYLEIFDMVQDVKPGGVFLANCAWDVEELGKRLPAGAKKYLADNNIRFYTCDAEKIARELGLGNKTNAILQAAFFKLSDILPLDDAVKYMKDAVRTTYGRKGEDIVNMNVKAIDAGLESLVKIDIPASWKTPAADKPAPAIETDRPDVAKYVCGVMETMNSMRGDKLPVSAFLDTESGSFVPAGTAAFEKRKIAIDVPTWIPENCIQCNQCSYVCPHSVIRAFALDPEEAANAPEGMKMVPMTGKGNEQRKFAITPSVFDCTGCGSCANVCPAKNKALVMKPLDEQADQQKYFDYADKHVSRNKDTGFAPASLKGSQFKKPLLEYPGACAGCGETPYARLVTQLFGDRMFIANATGCSSIWAGSAPTTPYTVGPDGKGPAWSNSLFEDNAEFGLGMATASVQRREGVRLAARELTDKVGDAAVKTAIENWLAAFNDGDASKAAGKALEDALESALKKPGDFPFKTQLQALYDLRDQFVKPSVWIFGGDGWAYDIGYGGLDHVIASGENVNILVFDTEVYSNTGGQASKSTPTGAVAQFAAAGKSVKKKDLAQIAMSYGYVYVAQVSMGASQQQTLKAILEAESYDGPSLVIAYAPCINHGIRAGMGKSQTEMKKAVDSGYWNLLRFDPRLAAEGKNPLSIDSKAPTESYNDFIMGEVRYSSLKLEFPERAEVLFSTAEKEAQARYNSLVKQKEMYDAK</sequence>
<evidence type="ECO:0000256" key="9">
    <source>
        <dbReference type="PIRNR" id="PIRNR000159"/>
    </source>
</evidence>
<dbReference type="SUPFAM" id="SSF52518">
    <property type="entry name" value="Thiamin diphosphate-binding fold (THDP-binding)"/>
    <property type="match status" value="2"/>
</dbReference>
<dbReference type="PANTHER" id="PTHR32154">
    <property type="entry name" value="PYRUVATE-FLAVODOXIN OXIDOREDUCTASE-RELATED"/>
    <property type="match status" value="1"/>
</dbReference>
<dbReference type="InterPro" id="IPR017900">
    <property type="entry name" value="4Fe4S_Fe_S_CS"/>
</dbReference>
<proteinExistence type="inferred from homology"/>
<comment type="similarity">
    <text evidence="1 9">Belongs to the pyruvate:ferredoxin/flavodoxin oxidoreductase family.</text>
</comment>
<feature type="binding site" evidence="12">
    <location>
        <position position="821"/>
    </location>
    <ligand>
        <name>[4Fe-4S] cluster</name>
        <dbReference type="ChEBI" id="CHEBI:49883"/>
        <label>3</label>
    </ligand>
</feature>
<dbReference type="InterPro" id="IPR002869">
    <property type="entry name" value="Pyrv_flavodox_OxRed_cen"/>
</dbReference>
<keyword evidence="8 12" id="KW-0411">Iron-sulfur</keyword>
<feature type="site" description="Important for catalytic activity" evidence="11">
    <location>
        <position position="1010"/>
    </location>
</feature>
<dbReference type="Pfam" id="PF12838">
    <property type="entry name" value="Fer4_7"/>
    <property type="match status" value="1"/>
</dbReference>
<feature type="domain" description="4Fe-4S ferredoxin-type" evidence="13">
    <location>
        <begin position="685"/>
        <end position="714"/>
    </location>
</feature>
<keyword evidence="14" id="KW-0670">Pyruvate</keyword>
<feature type="binding site" evidence="10">
    <location>
        <position position="64"/>
    </location>
    <ligand>
        <name>thiamine diphosphate</name>
        <dbReference type="ChEBI" id="CHEBI:58937"/>
    </ligand>
</feature>
<feature type="binding site" evidence="10">
    <location>
        <position position="846"/>
    </location>
    <ligand>
        <name>thiamine diphosphate</name>
        <dbReference type="ChEBI" id="CHEBI:58937"/>
    </ligand>
</feature>
<dbReference type="SUPFAM" id="SSF54862">
    <property type="entry name" value="4Fe-4S ferredoxins"/>
    <property type="match status" value="1"/>
</dbReference>
<dbReference type="OrthoDB" id="9794954at2"/>
<dbReference type="NCBIfam" id="TIGR02176">
    <property type="entry name" value="pyruv_ox_red"/>
    <property type="match status" value="1"/>
</dbReference>
<dbReference type="InterPro" id="IPR002880">
    <property type="entry name" value="Pyrv_Fd/Flavodoxin_OxRdtase_N"/>
</dbReference>
<dbReference type="GO" id="GO:0005506">
    <property type="term" value="F:iron ion binding"/>
    <property type="evidence" value="ECO:0007669"/>
    <property type="project" value="InterPro"/>
</dbReference>
<dbReference type="InterPro" id="IPR017896">
    <property type="entry name" value="4Fe4S_Fe-S-bd"/>
</dbReference>
<comment type="cofactor">
    <cofactor evidence="12">
        <name>[4Fe-4S] cluster</name>
        <dbReference type="ChEBI" id="CHEBI:49883"/>
    </cofactor>
    <text evidence="12">Binds 3 [4Fe-4S] clusters per subunit.</text>
</comment>
<keyword evidence="15" id="KW-1185">Reference proteome</keyword>
<protein>
    <recommendedName>
        <fullName evidence="9">Pyruvate:ferredoxin oxidoreductase</fullName>
        <ecNumber evidence="9">1.2.7.1</ecNumber>
    </recommendedName>
    <alternativeName>
        <fullName evidence="9">Pyruvate synthase</fullName>
    </alternativeName>
</protein>
<dbReference type="RefSeq" id="WP_073076469.1">
    <property type="nucleotide sequence ID" value="NZ_FQXV01000002.1"/>
</dbReference>
<dbReference type="FunFam" id="3.30.70.20:FF:000022">
    <property type="entry name" value="Pyruvate:ferredoxin (Flavodoxin) oxidoreductase"/>
    <property type="match status" value="1"/>
</dbReference>
<dbReference type="EMBL" id="FQXV01000002">
    <property type="protein sequence ID" value="SHH76442.1"/>
    <property type="molecule type" value="Genomic_DNA"/>
</dbReference>
<reference evidence="14 15" key="1">
    <citation type="submission" date="2016-11" db="EMBL/GenBank/DDBJ databases">
        <authorList>
            <person name="Jaros S."/>
            <person name="Januszkiewicz K."/>
            <person name="Wedrychowicz H."/>
        </authorList>
    </citation>
    <scope>NUCLEOTIDE SEQUENCE [LARGE SCALE GENOMIC DNA]</scope>
    <source>
        <strain evidence="14 15">DSM 10068</strain>
    </source>
</reference>
<accession>A0A1M5VMG4</accession>
<feature type="binding site" evidence="12">
    <location>
        <position position="818"/>
    </location>
    <ligand>
        <name>[4Fe-4S] cluster</name>
        <dbReference type="ChEBI" id="CHEBI:49883"/>
        <label>3</label>
    </ligand>
</feature>
<keyword evidence="5 9" id="KW-0249">Electron transport</keyword>
<evidence type="ECO:0000256" key="6">
    <source>
        <dbReference type="ARBA" id="ARBA00023002"/>
    </source>
</evidence>
<feature type="binding site" evidence="12">
    <location>
        <position position="700"/>
    </location>
    <ligand>
        <name>[4Fe-4S] cluster</name>
        <dbReference type="ChEBI" id="CHEBI:49883"/>
        <label>1</label>
    </ligand>
</feature>
<feature type="binding site" evidence="12">
    <location>
        <position position="760"/>
    </location>
    <ligand>
        <name>[4Fe-4S] cluster</name>
        <dbReference type="ChEBI" id="CHEBI:49883"/>
        <label>1</label>
    </ligand>
</feature>
<evidence type="ECO:0000256" key="4">
    <source>
        <dbReference type="ARBA" id="ARBA00022723"/>
    </source>
</evidence>
<keyword evidence="3 12" id="KW-0004">4Fe-4S</keyword>
<feature type="binding site" evidence="12">
    <location>
        <position position="694"/>
    </location>
    <ligand>
        <name>[4Fe-4S] cluster</name>
        <dbReference type="ChEBI" id="CHEBI:49883"/>
        <label>1</label>
    </ligand>
</feature>
<feature type="site" description="Important for catalytic activity" evidence="11">
    <location>
        <position position="114"/>
    </location>
</feature>
<dbReference type="Gene3D" id="3.40.920.10">
    <property type="entry name" value="Pyruvate-ferredoxin oxidoreductase, PFOR, domain III"/>
    <property type="match status" value="1"/>
</dbReference>
<dbReference type="SMART" id="SM00890">
    <property type="entry name" value="EKR"/>
    <property type="match status" value="1"/>
</dbReference>
<feature type="binding site" evidence="12">
    <location>
        <position position="697"/>
    </location>
    <ligand>
        <name>[4Fe-4S] cluster</name>
        <dbReference type="ChEBI" id="CHEBI:49883"/>
        <label>1</label>
    </ligand>
</feature>
<dbReference type="InterPro" id="IPR011766">
    <property type="entry name" value="TPP_enzyme_TPP-bd"/>
</dbReference>
<dbReference type="PIRSF" id="PIRSF000159">
    <property type="entry name" value="NifJ"/>
    <property type="match status" value="1"/>
</dbReference>
<feature type="binding site" evidence="12">
    <location>
        <position position="756"/>
    </location>
    <ligand>
        <name>[4Fe-4S] cluster</name>
        <dbReference type="ChEBI" id="CHEBI:49883"/>
        <label>2</label>
    </ligand>
</feature>
<evidence type="ECO:0000256" key="11">
    <source>
        <dbReference type="PIRSR" id="PIRSR000159-2"/>
    </source>
</evidence>
<dbReference type="Pfam" id="PF10371">
    <property type="entry name" value="EKR"/>
    <property type="match status" value="1"/>
</dbReference>
<evidence type="ECO:0000259" key="13">
    <source>
        <dbReference type="PROSITE" id="PS51379"/>
    </source>
</evidence>
<dbReference type="InterPro" id="IPR011895">
    <property type="entry name" value="Pyrv_flavodox_OxRed"/>
</dbReference>
<dbReference type="GO" id="GO:0022900">
    <property type="term" value="P:electron transport chain"/>
    <property type="evidence" value="ECO:0007669"/>
    <property type="project" value="InterPro"/>
</dbReference>
<evidence type="ECO:0000256" key="7">
    <source>
        <dbReference type="ARBA" id="ARBA00023004"/>
    </source>
</evidence>
<dbReference type="Gene3D" id="4.10.780.10">
    <property type="entry name" value="Pyruvate-flavodoxin oxidoreductase, EKR domain"/>
    <property type="match status" value="1"/>
</dbReference>
<dbReference type="FunFam" id="3.40.50.920:FF:000007">
    <property type="entry name" value="Pyruvate:ferredoxin (Flavodoxin) oxidoreductase"/>
    <property type="match status" value="1"/>
</dbReference>